<dbReference type="AlphaFoldDB" id="A0A8J1ULW4"/>
<evidence type="ECO:0000256" key="2">
    <source>
        <dbReference type="ARBA" id="ARBA00022723"/>
    </source>
</evidence>
<dbReference type="PANTHER" id="PTHR10127">
    <property type="entry name" value="DISCOIDIN, CUB, EGF, LAMININ , AND ZINC METALLOPROTEASE DOMAIN CONTAINING"/>
    <property type="match status" value="1"/>
</dbReference>
<dbReference type="Gene3D" id="3.40.390.10">
    <property type="entry name" value="Collagenase (Catalytic Domain)"/>
    <property type="match status" value="1"/>
</dbReference>
<dbReference type="SMART" id="SM00235">
    <property type="entry name" value="ZnMc"/>
    <property type="match status" value="1"/>
</dbReference>
<dbReference type="PANTHER" id="PTHR10127:SF780">
    <property type="entry name" value="METALLOENDOPEPTIDASE"/>
    <property type="match status" value="1"/>
</dbReference>
<evidence type="ECO:0000256" key="10">
    <source>
        <dbReference type="PROSITE-ProRule" id="PRU01211"/>
    </source>
</evidence>
<keyword evidence="9" id="KW-0325">Glycoprotein</keyword>
<reference evidence="12" key="1">
    <citation type="submission" date="2022-03" db="EMBL/GenBank/DDBJ databases">
        <authorList>
            <person name="Martin C."/>
        </authorList>
    </citation>
    <scope>NUCLEOTIDE SEQUENCE</scope>
</reference>
<keyword evidence="6 10" id="KW-0482">Metalloprotease</keyword>
<evidence type="ECO:0000256" key="11">
    <source>
        <dbReference type="RuleBase" id="RU361183"/>
    </source>
</evidence>
<feature type="binding site" evidence="10">
    <location>
        <position position="157"/>
    </location>
    <ligand>
        <name>Zn(2+)</name>
        <dbReference type="ChEBI" id="CHEBI:29105"/>
        <note>catalytic</note>
    </ligand>
</feature>
<feature type="binding site" evidence="10">
    <location>
        <position position="151"/>
    </location>
    <ligand>
        <name>Zn(2+)</name>
        <dbReference type="ChEBI" id="CHEBI:29105"/>
        <note>catalytic</note>
    </ligand>
</feature>
<evidence type="ECO:0000256" key="6">
    <source>
        <dbReference type="ARBA" id="ARBA00023049"/>
    </source>
</evidence>
<dbReference type="PROSITE" id="PS51864">
    <property type="entry name" value="ASTACIN"/>
    <property type="match status" value="1"/>
</dbReference>
<dbReference type="GO" id="GO:0008270">
    <property type="term" value="F:zinc ion binding"/>
    <property type="evidence" value="ECO:0007669"/>
    <property type="project" value="UniProtKB-UniRule"/>
</dbReference>
<dbReference type="EC" id="3.4.24.-" evidence="11"/>
<keyword evidence="7" id="KW-0865">Zymogen</keyword>
<dbReference type="InterPro" id="IPR001506">
    <property type="entry name" value="Peptidase_M12A"/>
</dbReference>
<dbReference type="InterPro" id="IPR034035">
    <property type="entry name" value="Astacin-like_dom"/>
</dbReference>
<dbReference type="EMBL" id="CAIIXF020000009">
    <property type="protein sequence ID" value="CAH1794154.1"/>
    <property type="molecule type" value="Genomic_DNA"/>
</dbReference>
<dbReference type="CDD" id="cd04280">
    <property type="entry name" value="ZnMc_astacin_like"/>
    <property type="match status" value="1"/>
</dbReference>
<accession>A0A8J1ULW4</accession>
<keyword evidence="3 11" id="KW-0732">Signal</keyword>
<sequence>MLVMKLLLLVLVATAFADDFDTYKRLHPEEFSGKLEGDIAVRPGEENQVYNAIVDRSRRWTNGIVPYEISDAFDAARVLRIEEGIDTLNSQTRVNGQQCINIIPHTNEVDYIYIDQLSGCWSFIGRSGGEQDLSIGRGCERIGTVMHEILHAMGFYHEQSRSDRDNFVIINYDNIRSGSERNFRRMEEGTIDLLNTSYDYNSCMHYGAYSFAVDRTIPTIITIDPDAEIGQRTRLSTLDIQRVQKLYDCIPTE</sequence>
<dbReference type="Proteomes" id="UP000749559">
    <property type="component" value="Unassembled WGS sequence"/>
</dbReference>
<feature type="chain" id="PRO_5042621108" description="Metalloendopeptidase" evidence="11">
    <location>
        <begin position="18"/>
        <end position="253"/>
    </location>
</feature>
<comment type="cofactor">
    <cofactor evidence="10 11">
        <name>Zn(2+)</name>
        <dbReference type="ChEBI" id="CHEBI:29105"/>
    </cofactor>
    <text evidence="10 11">Binds 1 zinc ion per subunit.</text>
</comment>
<evidence type="ECO:0000256" key="8">
    <source>
        <dbReference type="ARBA" id="ARBA00023157"/>
    </source>
</evidence>
<evidence type="ECO:0000256" key="5">
    <source>
        <dbReference type="ARBA" id="ARBA00022833"/>
    </source>
</evidence>
<comment type="caution">
    <text evidence="12">The sequence shown here is derived from an EMBL/GenBank/DDBJ whole genome shotgun (WGS) entry which is preliminary data.</text>
</comment>
<dbReference type="OrthoDB" id="291007at2759"/>
<dbReference type="FunFam" id="3.40.390.10:FF:000015">
    <property type="entry name" value="Meprin A subunit"/>
    <property type="match status" value="1"/>
</dbReference>
<dbReference type="SUPFAM" id="SSF55486">
    <property type="entry name" value="Metalloproteases ('zincins'), catalytic domain"/>
    <property type="match status" value="1"/>
</dbReference>
<gene>
    <name evidence="12" type="ORF">OFUS_LOCUS18910</name>
</gene>
<dbReference type="PRINTS" id="PR00480">
    <property type="entry name" value="ASTACIN"/>
</dbReference>
<comment type="caution">
    <text evidence="10">Lacks conserved residue(s) required for the propagation of feature annotation.</text>
</comment>
<keyword evidence="2 10" id="KW-0479">Metal-binding</keyword>
<keyword evidence="5 10" id="KW-0862">Zinc</keyword>
<evidence type="ECO:0000313" key="12">
    <source>
        <dbReference type="EMBL" id="CAH1794154.1"/>
    </source>
</evidence>
<dbReference type="Pfam" id="PF01400">
    <property type="entry name" value="Astacin"/>
    <property type="match status" value="1"/>
</dbReference>
<evidence type="ECO:0000256" key="4">
    <source>
        <dbReference type="ARBA" id="ARBA00022801"/>
    </source>
</evidence>
<name>A0A8J1ULW4_OWEFU</name>
<evidence type="ECO:0000313" key="13">
    <source>
        <dbReference type="Proteomes" id="UP000749559"/>
    </source>
</evidence>
<dbReference type="InterPro" id="IPR006026">
    <property type="entry name" value="Peptidase_Metallo"/>
</dbReference>
<evidence type="ECO:0000256" key="7">
    <source>
        <dbReference type="ARBA" id="ARBA00023145"/>
    </source>
</evidence>
<dbReference type="GO" id="GO:0004222">
    <property type="term" value="F:metalloendopeptidase activity"/>
    <property type="evidence" value="ECO:0007669"/>
    <property type="project" value="UniProtKB-UniRule"/>
</dbReference>
<keyword evidence="8" id="KW-1015">Disulfide bond</keyword>
<feature type="signal peptide" evidence="11">
    <location>
        <begin position="1"/>
        <end position="17"/>
    </location>
</feature>
<feature type="active site" evidence="10">
    <location>
        <position position="148"/>
    </location>
</feature>
<keyword evidence="13" id="KW-1185">Reference proteome</keyword>
<keyword evidence="1 10" id="KW-0645">Protease</keyword>
<protein>
    <recommendedName>
        <fullName evidence="11">Metalloendopeptidase</fullName>
        <ecNumber evidence="11">3.4.24.-</ecNumber>
    </recommendedName>
</protein>
<dbReference type="GO" id="GO:0006508">
    <property type="term" value="P:proteolysis"/>
    <property type="evidence" value="ECO:0007669"/>
    <property type="project" value="UniProtKB-KW"/>
</dbReference>
<organism evidence="12 13">
    <name type="scientific">Owenia fusiformis</name>
    <name type="common">Polychaete worm</name>
    <dbReference type="NCBI Taxonomy" id="6347"/>
    <lineage>
        <taxon>Eukaryota</taxon>
        <taxon>Metazoa</taxon>
        <taxon>Spiralia</taxon>
        <taxon>Lophotrochozoa</taxon>
        <taxon>Annelida</taxon>
        <taxon>Polychaeta</taxon>
        <taxon>Sedentaria</taxon>
        <taxon>Canalipalpata</taxon>
        <taxon>Sabellida</taxon>
        <taxon>Oweniida</taxon>
        <taxon>Oweniidae</taxon>
        <taxon>Owenia</taxon>
    </lineage>
</organism>
<evidence type="ECO:0000256" key="3">
    <source>
        <dbReference type="ARBA" id="ARBA00022729"/>
    </source>
</evidence>
<keyword evidence="4 10" id="KW-0378">Hydrolase</keyword>
<feature type="binding site" evidence="10">
    <location>
        <position position="147"/>
    </location>
    <ligand>
        <name>Zn(2+)</name>
        <dbReference type="ChEBI" id="CHEBI:29105"/>
        <note>catalytic</note>
    </ligand>
</feature>
<proteinExistence type="predicted"/>
<evidence type="ECO:0000256" key="1">
    <source>
        <dbReference type="ARBA" id="ARBA00022670"/>
    </source>
</evidence>
<evidence type="ECO:0000256" key="9">
    <source>
        <dbReference type="ARBA" id="ARBA00023180"/>
    </source>
</evidence>
<dbReference type="InterPro" id="IPR024079">
    <property type="entry name" value="MetalloPept_cat_dom_sf"/>
</dbReference>